<keyword evidence="1" id="KW-0812">Transmembrane</keyword>
<comment type="caution">
    <text evidence="3">The sequence shown here is derived from an EMBL/GenBank/DDBJ whole genome shotgun (WGS) entry which is preliminary data.</text>
</comment>
<dbReference type="EMBL" id="DXFC01000039">
    <property type="protein sequence ID" value="HIX60877.1"/>
    <property type="molecule type" value="Genomic_DNA"/>
</dbReference>
<evidence type="ECO:0000313" key="3">
    <source>
        <dbReference type="EMBL" id="HIX60877.1"/>
    </source>
</evidence>
<sequence length="175" mass="18931">MKTYFDKMRGEWTRVDSPDWQDALWSWIGAFSGMGAICWLSAHWLSHQLLIVASFGATSVLLYAAPESPFAQPRNVLLGSILSALVGVACFKLLGSTALAVTLAVSLSILAMQLTHTVHPPGAAAALIAVIGGSAVTDLGWWYPLLPIGIGCAIMLVVAILVNNLARHRRYPRYW</sequence>
<feature type="transmembrane region" description="Helical" evidence="1">
    <location>
        <begin position="122"/>
        <end position="142"/>
    </location>
</feature>
<evidence type="ECO:0000259" key="2">
    <source>
        <dbReference type="Pfam" id="PF04982"/>
    </source>
</evidence>
<feature type="transmembrane region" description="Helical" evidence="1">
    <location>
        <begin position="148"/>
        <end position="166"/>
    </location>
</feature>
<feature type="transmembrane region" description="Helical" evidence="1">
    <location>
        <begin position="77"/>
        <end position="110"/>
    </location>
</feature>
<dbReference type="PANTHER" id="PTHR33741">
    <property type="entry name" value="TRANSMEMBRANE PROTEIN DDB_G0269096-RELATED"/>
    <property type="match status" value="1"/>
</dbReference>
<keyword evidence="1" id="KW-1133">Transmembrane helix</keyword>
<dbReference type="PANTHER" id="PTHR33741:SF5">
    <property type="entry name" value="TRANSMEMBRANE PROTEIN DDB_G0269096-RELATED"/>
    <property type="match status" value="1"/>
</dbReference>
<evidence type="ECO:0000313" key="4">
    <source>
        <dbReference type="Proteomes" id="UP000824248"/>
    </source>
</evidence>
<name>A0A9D2B471_9GAMM</name>
<reference evidence="3" key="2">
    <citation type="submission" date="2021-04" db="EMBL/GenBank/DDBJ databases">
        <authorList>
            <person name="Gilroy R."/>
        </authorList>
    </citation>
    <scope>NUCLEOTIDE SEQUENCE</scope>
    <source>
        <strain evidence="3">1193</strain>
    </source>
</reference>
<keyword evidence="1" id="KW-0472">Membrane</keyword>
<feature type="transmembrane region" description="Helical" evidence="1">
    <location>
        <begin position="24"/>
        <end position="42"/>
    </location>
</feature>
<reference evidence="3" key="1">
    <citation type="journal article" date="2021" name="PeerJ">
        <title>Extensive microbial diversity within the chicken gut microbiome revealed by metagenomics and culture.</title>
        <authorList>
            <person name="Gilroy R."/>
            <person name="Ravi A."/>
            <person name="Getino M."/>
            <person name="Pursley I."/>
            <person name="Horton D.L."/>
            <person name="Alikhan N.F."/>
            <person name="Baker D."/>
            <person name="Gharbi K."/>
            <person name="Hall N."/>
            <person name="Watson M."/>
            <person name="Adriaenssens E.M."/>
            <person name="Foster-Nyarko E."/>
            <person name="Jarju S."/>
            <person name="Secka A."/>
            <person name="Antonio M."/>
            <person name="Oren A."/>
            <person name="Chaudhuri R.R."/>
            <person name="La Ragione R."/>
            <person name="Hildebrand F."/>
            <person name="Pallen M.J."/>
        </authorList>
    </citation>
    <scope>NUCLEOTIDE SEQUENCE</scope>
    <source>
        <strain evidence="3">1193</strain>
    </source>
</reference>
<dbReference type="InterPro" id="IPR007065">
    <property type="entry name" value="HPP"/>
</dbReference>
<proteinExistence type="predicted"/>
<gene>
    <name evidence="3" type="ORF">H9854_01390</name>
</gene>
<dbReference type="Proteomes" id="UP000824248">
    <property type="component" value="Unassembled WGS sequence"/>
</dbReference>
<dbReference type="InterPro" id="IPR058581">
    <property type="entry name" value="TM_HPP"/>
</dbReference>
<feature type="domain" description="HPP transmembrane region" evidence="2">
    <location>
        <begin position="17"/>
        <end position="172"/>
    </location>
</feature>
<dbReference type="AlphaFoldDB" id="A0A9D2B471"/>
<protein>
    <submittedName>
        <fullName evidence="3">HPP family protein</fullName>
    </submittedName>
</protein>
<organism evidence="3 4">
    <name type="scientific">Candidatus Halomonas stercoripullorum</name>
    <dbReference type="NCBI Taxonomy" id="2838617"/>
    <lineage>
        <taxon>Bacteria</taxon>
        <taxon>Pseudomonadati</taxon>
        <taxon>Pseudomonadota</taxon>
        <taxon>Gammaproteobacteria</taxon>
        <taxon>Oceanospirillales</taxon>
        <taxon>Halomonadaceae</taxon>
        <taxon>Halomonas</taxon>
    </lineage>
</organism>
<accession>A0A9D2B471</accession>
<evidence type="ECO:0000256" key="1">
    <source>
        <dbReference type="SAM" id="Phobius"/>
    </source>
</evidence>
<feature type="transmembrane region" description="Helical" evidence="1">
    <location>
        <begin position="49"/>
        <end position="65"/>
    </location>
</feature>
<dbReference type="Pfam" id="PF04982">
    <property type="entry name" value="TM_HPP"/>
    <property type="match status" value="1"/>
</dbReference>